<name>A0A225V7U1_9STRA</name>
<organism evidence="2 3">
    <name type="scientific">Phytophthora megakarya</name>
    <dbReference type="NCBI Taxonomy" id="4795"/>
    <lineage>
        <taxon>Eukaryota</taxon>
        <taxon>Sar</taxon>
        <taxon>Stramenopiles</taxon>
        <taxon>Oomycota</taxon>
        <taxon>Peronosporomycetes</taxon>
        <taxon>Peronosporales</taxon>
        <taxon>Peronosporaceae</taxon>
        <taxon>Phytophthora</taxon>
    </lineage>
</organism>
<feature type="compositionally biased region" description="Polar residues" evidence="1">
    <location>
        <begin position="1"/>
        <end position="10"/>
    </location>
</feature>
<evidence type="ECO:0000313" key="2">
    <source>
        <dbReference type="EMBL" id="OWZ01372.1"/>
    </source>
</evidence>
<reference evidence="3" key="1">
    <citation type="submission" date="2017-03" db="EMBL/GenBank/DDBJ databases">
        <title>Phytopthora megakarya and P. palmivora, two closely related causual agents of cacao black pod achieved similar genome size and gene model numbers by different mechanisms.</title>
        <authorList>
            <person name="Ali S."/>
            <person name="Shao J."/>
            <person name="Larry D.J."/>
            <person name="Kronmiller B."/>
            <person name="Shen D."/>
            <person name="Strem M.D."/>
            <person name="Melnick R.L."/>
            <person name="Guiltinan M.J."/>
            <person name="Tyler B.M."/>
            <person name="Meinhardt L.W."/>
            <person name="Bailey B.A."/>
        </authorList>
    </citation>
    <scope>NUCLEOTIDE SEQUENCE [LARGE SCALE GENOMIC DNA]</scope>
    <source>
        <strain evidence="3">zdho120</strain>
    </source>
</reference>
<feature type="compositionally biased region" description="Basic and acidic residues" evidence="1">
    <location>
        <begin position="11"/>
        <end position="20"/>
    </location>
</feature>
<sequence>MKRQRQPNTNSRERPTRDDPSVTVCEREEETEVPVSQSSSDYCLHTEVKPANDMGETLDMWKAVVGGQVVDVAANGQCRWLAFLAAKGNIAEGFIDLTPEVVKAGTNLKKQAINGMLTTLTKEAGLDPQEFEVELQASGLATDAHTSFEQSCSLLAQHYVAQRKKSVKTKVQGKYWVSTAQLKAMAKHARLPIFVIDVDGNKMARMQVYTYRKVTTRVGGDVEIGEVHSAPTQKSLALVQELIGSGILPTILINQQQMHFQAVRYDADRFATFRSQGQALSTQRNRILQAFG</sequence>
<keyword evidence="3" id="KW-1185">Reference proteome</keyword>
<dbReference type="EMBL" id="NBNE01006904">
    <property type="protein sequence ID" value="OWZ01372.1"/>
    <property type="molecule type" value="Genomic_DNA"/>
</dbReference>
<comment type="caution">
    <text evidence="2">The sequence shown here is derived from an EMBL/GenBank/DDBJ whole genome shotgun (WGS) entry which is preliminary data.</text>
</comment>
<evidence type="ECO:0000256" key="1">
    <source>
        <dbReference type="SAM" id="MobiDB-lite"/>
    </source>
</evidence>
<gene>
    <name evidence="2" type="ORF">PHMEG_00027255</name>
</gene>
<protein>
    <submittedName>
        <fullName evidence="2">Uncharacterized protein</fullName>
    </submittedName>
</protein>
<dbReference type="OrthoDB" id="122381at2759"/>
<accession>A0A225V7U1</accession>
<proteinExistence type="predicted"/>
<dbReference type="AlphaFoldDB" id="A0A225V7U1"/>
<evidence type="ECO:0000313" key="3">
    <source>
        <dbReference type="Proteomes" id="UP000198211"/>
    </source>
</evidence>
<dbReference type="Proteomes" id="UP000198211">
    <property type="component" value="Unassembled WGS sequence"/>
</dbReference>
<feature type="region of interest" description="Disordered" evidence="1">
    <location>
        <begin position="1"/>
        <end position="31"/>
    </location>
</feature>